<evidence type="ECO:0000313" key="3">
    <source>
        <dbReference type="Ensembl" id="ENSGMOP00000013782.2"/>
    </source>
</evidence>
<dbReference type="InterPro" id="IPR006461">
    <property type="entry name" value="PLAC_motif_containing"/>
</dbReference>
<comment type="similarity">
    <text evidence="1">Belongs to the cornifelin family.</text>
</comment>
<dbReference type="Proteomes" id="UP000694546">
    <property type="component" value="Chromosome 17"/>
</dbReference>
<reference evidence="3" key="2">
    <citation type="submission" date="2025-09" db="UniProtKB">
        <authorList>
            <consortium name="Ensembl"/>
        </authorList>
    </citation>
    <scope>IDENTIFICATION</scope>
</reference>
<accession>A0A8C4ZK09</accession>
<evidence type="ECO:0008006" key="5">
    <source>
        <dbReference type="Google" id="ProtNLM"/>
    </source>
</evidence>
<keyword evidence="4" id="KW-1185">Reference proteome</keyword>
<feature type="compositionally biased region" description="Low complexity" evidence="2">
    <location>
        <begin position="13"/>
        <end position="43"/>
    </location>
</feature>
<dbReference type="KEGG" id="gmh:115529612"/>
<evidence type="ECO:0000256" key="1">
    <source>
        <dbReference type="ARBA" id="ARBA00009024"/>
    </source>
</evidence>
<evidence type="ECO:0000256" key="2">
    <source>
        <dbReference type="SAM" id="MobiDB-lite"/>
    </source>
</evidence>
<reference evidence="3" key="1">
    <citation type="submission" date="2025-08" db="UniProtKB">
        <authorList>
            <consortium name="Ensembl"/>
        </authorList>
    </citation>
    <scope>IDENTIFICATION</scope>
</reference>
<dbReference type="AlphaFoldDB" id="A0A8C4ZK09"/>
<dbReference type="Pfam" id="PF04749">
    <property type="entry name" value="PLAC8"/>
    <property type="match status" value="1"/>
</dbReference>
<feature type="region of interest" description="Disordered" evidence="2">
    <location>
        <begin position="1"/>
        <end position="43"/>
    </location>
</feature>
<name>A0A8C4ZK09_GADMO</name>
<dbReference type="NCBIfam" id="TIGR01571">
    <property type="entry name" value="A_thal_Cys_rich"/>
    <property type="match status" value="1"/>
</dbReference>
<dbReference type="Ensembl" id="ENSGMOT00000014144.2">
    <property type="protein sequence ID" value="ENSGMOP00000013782.2"/>
    <property type="gene ID" value="ENSGMOG00000012881.2"/>
</dbReference>
<dbReference type="PANTHER" id="PTHR15907">
    <property type="entry name" value="DUF614 FAMILY PROTEIN-RELATED"/>
    <property type="match status" value="1"/>
</dbReference>
<dbReference type="GeneTree" id="ENSGT00940000163927"/>
<evidence type="ECO:0000313" key="4">
    <source>
        <dbReference type="Proteomes" id="UP000694546"/>
    </source>
</evidence>
<sequence>MAYQQQHPPPYQQHPYQQPPYQQQPYQQQPYQQQPQQQQPRPAITSVTTTTQSVMSGMWSSGVCDCCSDMETCCCGYWCFPCLQCKTTGDFGWCCCLPLVDVCCVVSCCLRSSMRERYGINGSCCDDFCQLLWCYPCVWCQMAREVKTRDLSFVILILHDACMEEPVFAVCCESWAGCRSCTTLCLLDSLLCLRYLAEDVYWLLSLPLPSYNICRFLFHHYSHTC</sequence>
<proteinExistence type="inferred from homology"/>
<protein>
    <recommendedName>
        <fullName evidence="5">Plac8 onzin related protein 1</fullName>
    </recommendedName>
</protein>
<organism evidence="3 4">
    <name type="scientific">Gadus morhua</name>
    <name type="common">Atlantic cod</name>
    <dbReference type="NCBI Taxonomy" id="8049"/>
    <lineage>
        <taxon>Eukaryota</taxon>
        <taxon>Metazoa</taxon>
        <taxon>Chordata</taxon>
        <taxon>Craniata</taxon>
        <taxon>Vertebrata</taxon>
        <taxon>Euteleostomi</taxon>
        <taxon>Actinopterygii</taxon>
        <taxon>Neopterygii</taxon>
        <taxon>Teleostei</taxon>
        <taxon>Neoteleostei</taxon>
        <taxon>Acanthomorphata</taxon>
        <taxon>Zeiogadaria</taxon>
        <taxon>Gadariae</taxon>
        <taxon>Gadiformes</taxon>
        <taxon>Gadoidei</taxon>
        <taxon>Gadidae</taxon>
        <taxon>Gadus</taxon>
    </lineage>
</organism>